<reference evidence="1 2" key="1">
    <citation type="journal article" date="2021" name="Curr. Microbiol.">
        <title>Complete Genome Sequence of a Novel Bacteriophage RpY1 Infecting Ralstonia solanacearum Strains.</title>
        <authorList>
            <person name="Lee S.Y."/>
            <person name="Thapa Magar R."/>
            <person name="Kim H.J."/>
            <person name="Choi K."/>
            <person name="Lee S.W."/>
        </authorList>
    </citation>
    <scope>NUCLEOTIDE SEQUENCE [LARGE SCALE GENOMIC DNA]</scope>
</reference>
<dbReference type="EMBL" id="OK318991">
    <property type="protein sequence ID" value="UCR90909.1"/>
    <property type="molecule type" value="Genomic_DNA"/>
</dbReference>
<proteinExistence type="predicted"/>
<accession>A0AC61TND8</accession>
<evidence type="ECO:0000313" key="1">
    <source>
        <dbReference type="EMBL" id="UCR90909.1"/>
    </source>
</evidence>
<organism evidence="1 2">
    <name type="scientific">Ralstonia phage RpY2</name>
    <dbReference type="NCBI Taxonomy" id="2880950"/>
    <lineage>
        <taxon>Viruses</taxon>
        <taxon>Duplodnaviria</taxon>
        <taxon>Heunggongvirae</taxon>
        <taxon>Uroviricota</taxon>
        <taxon>Caudoviricetes</taxon>
        <taxon>Autographivirales</taxon>
        <taxon>Autotranscriptaviridae</taxon>
        <taxon>Serkorvirus</taxon>
        <taxon>Serkorvirus RpY2</taxon>
    </lineage>
</organism>
<keyword evidence="2" id="KW-1185">Reference proteome</keyword>
<name>A0AC61TND8_9CAUD</name>
<dbReference type="Proteomes" id="UP000827525">
    <property type="component" value="Segment"/>
</dbReference>
<protein>
    <submittedName>
        <fullName evidence="1">Uncharacterized protein</fullName>
    </submittedName>
</protein>
<evidence type="ECO:0000313" key="2">
    <source>
        <dbReference type="Proteomes" id="UP000827525"/>
    </source>
</evidence>
<sequence>MSEAIVYTGHGPEGGIQEHSKGKLHPLVCVVKEPPADLIDQRKLTYWIDPRKGGKDVTGEWRDPFFALKYAILYSWGYKFDTERPLGVGLELFAAAEGRTVDSLYREAQNISAAEHGRGFV</sequence>